<feature type="region of interest" description="Disordered" evidence="1">
    <location>
        <begin position="1"/>
        <end position="39"/>
    </location>
</feature>
<evidence type="ECO:0000259" key="2">
    <source>
        <dbReference type="Pfam" id="PF15994"/>
    </source>
</evidence>
<proteinExistence type="predicted"/>
<feature type="region of interest" description="Disordered" evidence="1">
    <location>
        <begin position="98"/>
        <end position="125"/>
    </location>
</feature>
<evidence type="ECO:0000313" key="3">
    <source>
        <dbReference type="EMBL" id="KAK6617213.1"/>
    </source>
</evidence>
<comment type="caution">
    <text evidence="3">The sequence shown here is derived from an EMBL/GenBank/DDBJ whole genome shotgun (WGS) entry which is preliminary data.</text>
</comment>
<feature type="compositionally biased region" description="Basic and acidic residues" evidence="1">
    <location>
        <begin position="639"/>
        <end position="649"/>
    </location>
</feature>
<reference evidence="3 4" key="1">
    <citation type="submission" date="2023-09" db="EMBL/GenBank/DDBJ databases">
        <title>Genomes of two closely related lineages of the louse Polyplax serrata with different host specificities.</title>
        <authorList>
            <person name="Martinu J."/>
            <person name="Tarabai H."/>
            <person name="Stefka J."/>
            <person name="Hypsa V."/>
        </authorList>
    </citation>
    <scope>NUCLEOTIDE SEQUENCE [LARGE SCALE GENOMIC DNA]</scope>
    <source>
        <strain evidence="3">98ZLc_SE</strain>
    </source>
</reference>
<feature type="compositionally biased region" description="Basic residues" evidence="1">
    <location>
        <begin position="14"/>
        <end position="23"/>
    </location>
</feature>
<dbReference type="Pfam" id="PF15994">
    <property type="entry name" value="DUF4770"/>
    <property type="match status" value="1"/>
</dbReference>
<feature type="compositionally biased region" description="Basic residues" evidence="1">
    <location>
        <begin position="599"/>
        <end position="618"/>
    </location>
</feature>
<feature type="domain" description="DUF4770" evidence="2">
    <location>
        <begin position="221"/>
        <end position="307"/>
    </location>
</feature>
<name>A0ABR1ADP2_POLSC</name>
<protein>
    <recommendedName>
        <fullName evidence="2">DUF4770 domain-containing protein</fullName>
    </recommendedName>
</protein>
<dbReference type="PANTHER" id="PTHR41967:SF6">
    <property type="entry name" value="FI19406P1-RELATED"/>
    <property type="match status" value="1"/>
</dbReference>
<evidence type="ECO:0000313" key="4">
    <source>
        <dbReference type="Proteomes" id="UP001359485"/>
    </source>
</evidence>
<accession>A0ABR1ADP2</accession>
<dbReference type="PANTHER" id="PTHR41967">
    <property type="entry name" value="FI19406P1-RELATED"/>
    <property type="match status" value="1"/>
</dbReference>
<dbReference type="EMBL" id="JAWJWF010000052">
    <property type="protein sequence ID" value="KAK6617213.1"/>
    <property type="molecule type" value="Genomic_DNA"/>
</dbReference>
<sequence length="959" mass="110451">MQGRQNAANSERKGPHKSMHCKFCKPPGVVTPEKPTRPQLETKTKIHLTHEAADLRLCDTYDEPGVPVVDEEACLCVLEGENPCPKCVPDKKRGPVKKKTCRCPKGAKPNPNLNDGATPKKKKPKDLDDEFWWEKYSREHDAIAQETWAAYMAQRRKNKKLVKCQKREQEKLIIKNSKYNPVWYQKLSCQQMIYVEFLSTAIRLDSDENITDRTFFVLGGIGLYPRPTRKVLKKCLRYCQYNAINFLNQLHLMTKNEDVFNEKDPSSILPGDNSTWNERLIMNAICHLEFPRLLRELMDRLPPLPRDKILPQIPYPVYPKLPKKKYLNPYEEPIWQEKINWVEKQKIDRINRCRNLMDNKRIKIPPLALVRRPSLIDARPSFLAQIEANEKASRRIQTQEDKKSLRKHPVSTFNSDIDVTAIAGITASEISSTDKADTDEICVFLREPNKGADYLEEEEMSPEKEVKFAQEEPEVVSTEIDKFKPFSDLDEISEPGEIPFKTPPKNGIWHNNGVSLPCPPPETSPGPPALHYDVGKRELDIINEELCRFYPFVTSSNQGANHSLATNDDEVTQQLLSAAEKLKQYANDEPETTEEPNVKKKPRKLKKKSKGKCTKKKNAVINRTGKKKELGANCGTGTKESEIAEKVELPESDGNEEASENLSEEMTEEDMLLMDFRGPTKKEKKKQNRSESIISDPDPSYDERYESLPCLRDTQRAPQQKRKRSKSKHKKGRKTKTAKKKKEKDLGESKTDNANLTKMASERDMVKENRGTMTECYPGEYDNLYEEKGEIKKAKKPQDQGAVFEGNIEPLLMTIIKDLEDEGFVSASYQGIVRHPDIEQLIKYLKGEIVTKKIRNDLHVITKAKWAKLNQRVKYQIPDLGISSSRLKDATWRDKGWIFRRAKAKKDEFYFKIGISRNEFSCELYKTLFQSYFGTGRFLKIYYAYMLPKYEEAILKGVA</sequence>
<organism evidence="3 4">
    <name type="scientific">Polyplax serrata</name>
    <name type="common">Common mouse louse</name>
    <dbReference type="NCBI Taxonomy" id="468196"/>
    <lineage>
        <taxon>Eukaryota</taxon>
        <taxon>Metazoa</taxon>
        <taxon>Ecdysozoa</taxon>
        <taxon>Arthropoda</taxon>
        <taxon>Hexapoda</taxon>
        <taxon>Insecta</taxon>
        <taxon>Pterygota</taxon>
        <taxon>Neoptera</taxon>
        <taxon>Paraneoptera</taxon>
        <taxon>Psocodea</taxon>
        <taxon>Troctomorpha</taxon>
        <taxon>Phthiraptera</taxon>
        <taxon>Anoplura</taxon>
        <taxon>Polyplacidae</taxon>
        <taxon>Polyplax</taxon>
    </lineage>
</organism>
<dbReference type="InterPro" id="IPR031935">
    <property type="entry name" value="DUF4770"/>
</dbReference>
<dbReference type="Proteomes" id="UP001359485">
    <property type="component" value="Unassembled WGS sequence"/>
</dbReference>
<feature type="compositionally biased region" description="Acidic residues" evidence="1">
    <location>
        <begin position="650"/>
        <end position="672"/>
    </location>
</feature>
<feature type="compositionally biased region" description="Basic residues" evidence="1">
    <location>
        <begin position="719"/>
        <end position="742"/>
    </location>
</feature>
<gene>
    <name evidence="3" type="ORF">RUM44_005544</name>
</gene>
<feature type="region of interest" description="Disordered" evidence="1">
    <location>
        <begin position="584"/>
        <end position="763"/>
    </location>
</feature>
<evidence type="ECO:0000256" key="1">
    <source>
        <dbReference type="SAM" id="MobiDB-lite"/>
    </source>
</evidence>
<keyword evidence="4" id="KW-1185">Reference proteome</keyword>